<organism evidence="1 2">
    <name type="scientific">Caerostris extrusa</name>
    <name type="common">Bark spider</name>
    <name type="synonym">Caerostris bankana</name>
    <dbReference type="NCBI Taxonomy" id="172846"/>
    <lineage>
        <taxon>Eukaryota</taxon>
        <taxon>Metazoa</taxon>
        <taxon>Ecdysozoa</taxon>
        <taxon>Arthropoda</taxon>
        <taxon>Chelicerata</taxon>
        <taxon>Arachnida</taxon>
        <taxon>Araneae</taxon>
        <taxon>Araneomorphae</taxon>
        <taxon>Entelegynae</taxon>
        <taxon>Araneoidea</taxon>
        <taxon>Araneidae</taxon>
        <taxon>Caerostris</taxon>
    </lineage>
</organism>
<evidence type="ECO:0000313" key="2">
    <source>
        <dbReference type="Proteomes" id="UP001054945"/>
    </source>
</evidence>
<sequence>MTGGWGAGGVPPELSVLIPPGLQKFSSQLLSFSWGLRDSRPTDLFGRGVEFSSHGIILFCLSPVEGFY</sequence>
<proteinExistence type="predicted"/>
<evidence type="ECO:0000313" key="1">
    <source>
        <dbReference type="EMBL" id="GIY21956.1"/>
    </source>
</evidence>
<dbReference type="Proteomes" id="UP001054945">
    <property type="component" value="Unassembled WGS sequence"/>
</dbReference>
<accession>A0AAV4RNQ6</accession>
<comment type="caution">
    <text evidence="1">The sequence shown here is derived from an EMBL/GenBank/DDBJ whole genome shotgun (WGS) entry which is preliminary data.</text>
</comment>
<protein>
    <submittedName>
        <fullName evidence="1">Uncharacterized protein</fullName>
    </submittedName>
</protein>
<dbReference type="EMBL" id="BPLR01008074">
    <property type="protein sequence ID" value="GIY21956.1"/>
    <property type="molecule type" value="Genomic_DNA"/>
</dbReference>
<reference evidence="1 2" key="1">
    <citation type="submission" date="2021-06" db="EMBL/GenBank/DDBJ databases">
        <title>Caerostris extrusa draft genome.</title>
        <authorList>
            <person name="Kono N."/>
            <person name="Arakawa K."/>
        </authorList>
    </citation>
    <scope>NUCLEOTIDE SEQUENCE [LARGE SCALE GENOMIC DNA]</scope>
</reference>
<gene>
    <name evidence="1" type="ORF">CEXT_567031</name>
</gene>
<keyword evidence="2" id="KW-1185">Reference proteome</keyword>
<name>A0AAV4RNQ6_CAEEX</name>
<dbReference type="AlphaFoldDB" id="A0AAV4RNQ6"/>